<feature type="compositionally biased region" description="Polar residues" evidence="1">
    <location>
        <begin position="179"/>
        <end position="189"/>
    </location>
</feature>
<dbReference type="OrthoDB" id="7883899at2759"/>
<reference evidence="3" key="1">
    <citation type="submission" date="2025-05" db="UniProtKB">
        <authorList>
            <consortium name="RefSeq"/>
        </authorList>
    </citation>
    <scope>NUCLEOTIDE SEQUENCE [LARGE SCALE GENOMIC DNA]</scope>
    <source>
        <strain evidence="3">14028-0561.14</strain>
    </source>
</reference>
<feature type="chain" id="PRO_5028364490" evidence="2">
    <location>
        <begin position="26"/>
        <end position="343"/>
    </location>
</feature>
<evidence type="ECO:0000313" key="4">
    <source>
        <dbReference type="RefSeq" id="XP_017021908.1"/>
    </source>
</evidence>
<dbReference type="AlphaFoldDB" id="A0A6P4IH84"/>
<feature type="signal peptide" evidence="2">
    <location>
        <begin position="1"/>
        <end position="25"/>
    </location>
</feature>
<dbReference type="GeneID" id="108074394"/>
<sequence length="343" mass="37499">MKYANLWASCACLLLLQLEMGAARATVSVPSESLYNMARGMGLDAAGLDEIWRTRQPLVTTKQGEAGEQTRVTYELSPDRTALSMHRLTEKSTPARIEASATSLSKPQEEEWEYVPNPARLPASRFPEQNFGFDSSDNTFGDPFGSGFPHSSLFPRWGLPEGVTPRFETKTELDDQGRRVTTTTSTYSGPLSPGHSFFNSLFPDISRAPGPIQPENTPQAQSPPVGAFPSLPAGTFFRKPAFLPPLNPSSPSDHTEPTWVPVQDPTTTQRPVDLLPPASGAETDSTIDDFLARVNISAAEIEEKNGELVKTIVDKNGRVLTVRFVLSTVKGDPEKPKQEEPTK</sequence>
<evidence type="ECO:0000256" key="2">
    <source>
        <dbReference type="SAM" id="SignalP"/>
    </source>
</evidence>
<dbReference type="RefSeq" id="XP_017021908.1">
    <property type="nucleotide sequence ID" value="XM_017166419.3"/>
</dbReference>
<keyword evidence="3" id="KW-1185">Reference proteome</keyword>
<keyword evidence="2" id="KW-0732">Signal</keyword>
<evidence type="ECO:0000313" key="3">
    <source>
        <dbReference type="Proteomes" id="UP001652661"/>
    </source>
</evidence>
<organism evidence="3 4">
    <name type="scientific">Drosophila kikkawai</name>
    <name type="common">Fruit fly</name>
    <dbReference type="NCBI Taxonomy" id="30033"/>
    <lineage>
        <taxon>Eukaryota</taxon>
        <taxon>Metazoa</taxon>
        <taxon>Ecdysozoa</taxon>
        <taxon>Arthropoda</taxon>
        <taxon>Hexapoda</taxon>
        <taxon>Insecta</taxon>
        <taxon>Pterygota</taxon>
        <taxon>Neoptera</taxon>
        <taxon>Endopterygota</taxon>
        <taxon>Diptera</taxon>
        <taxon>Brachycera</taxon>
        <taxon>Muscomorpha</taxon>
        <taxon>Ephydroidea</taxon>
        <taxon>Drosophilidae</taxon>
        <taxon>Drosophila</taxon>
        <taxon>Sophophora</taxon>
    </lineage>
</organism>
<name>A0A6P4IH84_DROKI</name>
<protein>
    <submittedName>
        <fullName evidence="4">Uncharacterized protein</fullName>
    </submittedName>
</protein>
<evidence type="ECO:0000256" key="1">
    <source>
        <dbReference type="SAM" id="MobiDB-lite"/>
    </source>
</evidence>
<reference evidence="4" key="2">
    <citation type="submission" date="2025-08" db="UniProtKB">
        <authorList>
            <consortium name="RefSeq"/>
        </authorList>
    </citation>
    <scope>IDENTIFICATION</scope>
    <source>
        <strain evidence="4">14028-0561.14</strain>
        <tissue evidence="4">Whole fly</tissue>
    </source>
</reference>
<feature type="region of interest" description="Disordered" evidence="1">
    <location>
        <begin position="246"/>
        <end position="271"/>
    </location>
</feature>
<feature type="region of interest" description="Disordered" evidence="1">
    <location>
        <begin position="171"/>
        <end position="190"/>
    </location>
</feature>
<proteinExistence type="predicted"/>
<dbReference type="Proteomes" id="UP001652661">
    <property type="component" value="Chromosome 2R"/>
</dbReference>
<accession>A0A6P4IH84</accession>
<gene>
    <name evidence="4" type="primary">LOC108074394</name>
</gene>